<feature type="compositionally biased region" description="Basic and acidic residues" evidence="10">
    <location>
        <begin position="531"/>
        <end position="541"/>
    </location>
</feature>
<dbReference type="OrthoDB" id="8062037at2759"/>
<dbReference type="Proteomes" id="UP000298327">
    <property type="component" value="Unassembled WGS sequence"/>
</dbReference>
<keyword evidence="5" id="KW-0418">Kinase</keyword>
<evidence type="ECO:0000256" key="1">
    <source>
        <dbReference type="ARBA" id="ARBA00012513"/>
    </source>
</evidence>
<dbReference type="InterPro" id="IPR050339">
    <property type="entry name" value="CC_SR_Kinase"/>
</dbReference>
<dbReference type="EC" id="2.7.11.1" evidence="1"/>
<dbReference type="GO" id="GO:0005737">
    <property type="term" value="C:cytoplasm"/>
    <property type="evidence" value="ECO:0007669"/>
    <property type="project" value="TreeGrafter"/>
</dbReference>
<dbReference type="FunFam" id="3.30.200.20:FF:000306">
    <property type="entry name" value="IKS protein kinase"/>
    <property type="match status" value="1"/>
</dbReference>
<evidence type="ECO:0000256" key="2">
    <source>
        <dbReference type="ARBA" id="ARBA00022527"/>
    </source>
</evidence>
<reference evidence="12 13" key="1">
    <citation type="submission" date="2019-02" db="EMBL/GenBank/DDBJ databases">
        <title>Genome sequencing of the rare red list fungi Dentipellis fragilis.</title>
        <authorList>
            <person name="Buettner E."/>
            <person name="Kellner H."/>
        </authorList>
    </citation>
    <scope>NUCLEOTIDE SEQUENCE [LARGE SCALE GENOMIC DNA]</scope>
    <source>
        <strain evidence="12 13">DSM 105465</strain>
    </source>
</reference>
<feature type="compositionally biased region" description="Basic and acidic residues" evidence="10">
    <location>
        <begin position="617"/>
        <end position="658"/>
    </location>
</feature>
<comment type="caution">
    <text evidence="12">The sequence shown here is derived from an EMBL/GenBank/DDBJ whole genome shotgun (WGS) entry which is preliminary data.</text>
</comment>
<evidence type="ECO:0000256" key="5">
    <source>
        <dbReference type="ARBA" id="ARBA00022777"/>
    </source>
</evidence>
<evidence type="ECO:0000256" key="3">
    <source>
        <dbReference type="ARBA" id="ARBA00022679"/>
    </source>
</evidence>
<dbReference type="GO" id="GO:0005634">
    <property type="term" value="C:nucleus"/>
    <property type="evidence" value="ECO:0007669"/>
    <property type="project" value="TreeGrafter"/>
</dbReference>
<dbReference type="PROSITE" id="PS00107">
    <property type="entry name" value="PROTEIN_KINASE_ATP"/>
    <property type="match status" value="1"/>
</dbReference>
<proteinExistence type="predicted"/>
<comment type="catalytic activity">
    <reaction evidence="7">
        <text>L-threonyl-[protein] + ATP = O-phospho-L-threonyl-[protein] + ADP + H(+)</text>
        <dbReference type="Rhea" id="RHEA:46608"/>
        <dbReference type="Rhea" id="RHEA-COMP:11060"/>
        <dbReference type="Rhea" id="RHEA-COMP:11605"/>
        <dbReference type="ChEBI" id="CHEBI:15378"/>
        <dbReference type="ChEBI" id="CHEBI:30013"/>
        <dbReference type="ChEBI" id="CHEBI:30616"/>
        <dbReference type="ChEBI" id="CHEBI:61977"/>
        <dbReference type="ChEBI" id="CHEBI:456216"/>
        <dbReference type="EC" id="2.7.11.1"/>
    </reaction>
</comment>
<sequence>MANILDDIHSGSPITALVPLEPDWRPILHVSNQIVLYNPTSHAVTIHRAKVSPARPPHLCPYCARPLPPDVEEDYDRDEFEDNDARRDANYFQLLEVVNETASRPSSPPMLGDEGMPTRREDSRDGRSKGFKKESMAEGYFEAFFREEARLGMGANGSVFLCQHVLNDNPLGHFAVKKIAVGDSSSYLLQILREVRLLESLRHPNIITYHHAWLETAQFSSFGPKVPTLHVLMQWAEGGSLDDYIDARLGRDTSLPVPHIHPVSPFFAFKPTQHCLHGYISLACYSCHRSSLNTMASHPSTSITGTQPGLLDSSQPARILRLPGAKLSFASFDPRTALPRPPDLGSLSLNEEGCRPVRIVIETFPNGHHYWRYVPRARHEGIVEEGIEDGVWPKVIDLLGEAIICDRDQWDIYKLDPEYECIVGAPPRSFYIRRRQPPPQPSNASQSSAASSSTSAPKSKRRISSPEGAAPVKKRRHEVIYLLSDTEDEEIIEVEEMMVDGSHGRNGRSTTPKTRVPTRRTRDRLHAQRKARAEGIARAEARAGQSENGFSHDAPMEESPDGVPATPRMASKPVPPPSTGKRKGSRDSPPAEDIPHARGRSPSPHEGYKPSKRARTRSPDTIRREMTERIKERERQKAEKLSQRYHARKEARDRRFMEEMLADLPEFTPYYTYTNGNEEGRDEGHDESSEEGSESPEIQELPSDPSRPDPIEESRRKLAELEKDRPLWQESERKRVQREREEEEAWRVEAERRRQAELAKAEQERAARQVRERAERAERERRAAAAARETAQRRQQERERWGRGPWTVQRALERYRAVAELFDTTKFTSAAPLAFEAVPWPVLHNPLSLTVEDIDWSAVEEFFAAVRPHMRPQDYRMFVQQSHRRFHPDRWSSRGLLATIADETERASLEVAANTAAQALTPLWREAKGQ</sequence>
<dbReference type="SMART" id="SM00220">
    <property type="entry name" value="S_TKc"/>
    <property type="match status" value="1"/>
</dbReference>
<evidence type="ECO:0000256" key="8">
    <source>
        <dbReference type="ARBA" id="ARBA00048679"/>
    </source>
</evidence>
<dbReference type="InterPro" id="IPR017441">
    <property type="entry name" value="Protein_kinase_ATP_BS"/>
</dbReference>
<feature type="compositionally biased region" description="Basic and acidic residues" evidence="10">
    <location>
        <begin position="706"/>
        <end position="783"/>
    </location>
</feature>
<dbReference type="GO" id="GO:0005524">
    <property type="term" value="F:ATP binding"/>
    <property type="evidence" value="ECO:0007669"/>
    <property type="project" value="UniProtKB-UniRule"/>
</dbReference>
<feature type="compositionally biased region" description="Basic and acidic residues" evidence="10">
    <location>
        <begin position="678"/>
        <end position="687"/>
    </location>
</feature>
<keyword evidence="13" id="KW-1185">Reference proteome</keyword>
<feature type="binding site" evidence="9">
    <location>
        <position position="178"/>
    </location>
    <ligand>
        <name>ATP</name>
        <dbReference type="ChEBI" id="CHEBI:30616"/>
    </ligand>
</feature>
<organism evidence="12 13">
    <name type="scientific">Dentipellis fragilis</name>
    <dbReference type="NCBI Taxonomy" id="205917"/>
    <lineage>
        <taxon>Eukaryota</taxon>
        <taxon>Fungi</taxon>
        <taxon>Dikarya</taxon>
        <taxon>Basidiomycota</taxon>
        <taxon>Agaricomycotina</taxon>
        <taxon>Agaricomycetes</taxon>
        <taxon>Russulales</taxon>
        <taxon>Hericiaceae</taxon>
        <taxon>Dentipellis</taxon>
    </lineage>
</organism>
<dbReference type="SUPFAM" id="SSF56112">
    <property type="entry name" value="Protein kinase-like (PK-like)"/>
    <property type="match status" value="1"/>
</dbReference>
<dbReference type="GO" id="GO:0004674">
    <property type="term" value="F:protein serine/threonine kinase activity"/>
    <property type="evidence" value="ECO:0007669"/>
    <property type="project" value="UniProtKB-KW"/>
</dbReference>
<dbReference type="InterPro" id="IPR011009">
    <property type="entry name" value="Kinase-like_dom_sf"/>
</dbReference>
<feature type="region of interest" description="Disordered" evidence="10">
    <location>
        <begin position="498"/>
        <end position="800"/>
    </location>
</feature>
<protein>
    <recommendedName>
        <fullName evidence="1">non-specific serine/threonine protein kinase</fullName>
        <ecNumber evidence="1">2.7.11.1</ecNumber>
    </recommendedName>
</protein>
<evidence type="ECO:0000313" key="12">
    <source>
        <dbReference type="EMBL" id="TFY66850.1"/>
    </source>
</evidence>
<evidence type="ECO:0000256" key="9">
    <source>
        <dbReference type="PROSITE-ProRule" id="PRU10141"/>
    </source>
</evidence>
<keyword evidence="4 9" id="KW-0547">Nucleotide-binding</keyword>
<keyword evidence="2" id="KW-0723">Serine/threonine-protein kinase</keyword>
<feature type="compositionally biased region" description="Basic and acidic residues" evidence="10">
    <location>
        <begin position="116"/>
        <end position="131"/>
    </location>
</feature>
<comment type="catalytic activity">
    <reaction evidence="8">
        <text>L-seryl-[protein] + ATP = O-phospho-L-seryl-[protein] + ADP + H(+)</text>
        <dbReference type="Rhea" id="RHEA:17989"/>
        <dbReference type="Rhea" id="RHEA-COMP:9863"/>
        <dbReference type="Rhea" id="RHEA-COMP:11604"/>
        <dbReference type="ChEBI" id="CHEBI:15378"/>
        <dbReference type="ChEBI" id="CHEBI:29999"/>
        <dbReference type="ChEBI" id="CHEBI:30616"/>
        <dbReference type="ChEBI" id="CHEBI:83421"/>
        <dbReference type="ChEBI" id="CHEBI:456216"/>
        <dbReference type="EC" id="2.7.11.1"/>
    </reaction>
</comment>
<dbReference type="AlphaFoldDB" id="A0A4Y9YYK9"/>
<dbReference type="InterPro" id="IPR000719">
    <property type="entry name" value="Prot_kinase_dom"/>
</dbReference>
<accession>A0A4Y9YYK9</accession>
<dbReference type="EMBL" id="SEOQ01000213">
    <property type="protein sequence ID" value="TFY66850.1"/>
    <property type="molecule type" value="Genomic_DNA"/>
</dbReference>
<dbReference type="STRING" id="205917.A0A4Y9YYK9"/>
<feature type="region of interest" description="Disordered" evidence="10">
    <location>
        <begin position="431"/>
        <end position="471"/>
    </location>
</feature>
<evidence type="ECO:0000256" key="4">
    <source>
        <dbReference type="ARBA" id="ARBA00022741"/>
    </source>
</evidence>
<dbReference type="PROSITE" id="PS50011">
    <property type="entry name" value="PROTEIN_KINASE_DOM"/>
    <property type="match status" value="1"/>
</dbReference>
<name>A0A4Y9YYK9_9AGAM</name>
<feature type="compositionally biased region" description="Low complexity" evidence="10">
    <location>
        <begin position="442"/>
        <end position="457"/>
    </location>
</feature>
<evidence type="ECO:0000259" key="11">
    <source>
        <dbReference type="PROSITE" id="PS50011"/>
    </source>
</evidence>
<feature type="region of interest" description="Disordered" evidence="10">
    <location>
        <begin position="101"/>
        <end position="131"/>
    </location>
</feature>
<evidence type="ECO:0000256" key="6">
    <source>
        <dbReference type="ARBA" id="ARBA00022840"/>
    </source>
</evidence>
<feature type="compositionally biased region" description="Basic residues" evidence="10">
    <location>
        <begin position="516"/>
        <end position="530"/>
    </location>
</feature>
<evidence type="ECO:0000313" key="13">
    <source>
        <dbReference type="Proteomes" id="UP000298327"/>
    </source>
</evidence>
<keyword evidence="3" id="KW-0808">Transferase</keyword>
<evidence type="ECO:0000256" key="7">
    <source>
        <dbReference type="ARBA" id="ARBA00047899"/>
    </source>
</evidence>
<evidence type="ECO:0000256" key="10">
    <source>
        <dbReference type="SAM" id="MobiDB-lite"/>
    </source>
</evidence>
<dbReference type="PANTHER" id="PTHR11042">
    <property type="entry name" value="EUKARYOTIC TRANSLATION INITIATION FACTOR 2-ALPHA KINASE EIF2-ALPHA KINASE -RELATED"/>
    <property type="match status" value="1"/>
</dbReference>
<feature type="domain" description="Protein kinase" evidence="11">
    <location>
        <begin position="145"/>
        <end position="506"/>
    </location>
</feature>
<gene>
    <name evidence="12" type="ORF">EVG20_g4243</name>
</gene>
<feature type="compositionally biased region" description="Basic and acidic residues" evidence="10">
    <location>
        <begin position="790"/>
        <end position="800"/>
    </location>
</feature>
<dbReference type="PANTHER" id="PTHR11042:SF138">
    <property type="entry name" value="SERINE_THREONINE-PROTEIN KINASE IKS1-RELATED"/>
    <property type="match status" value="1"/>
</dbReference>
<dbReference type="Pfam" id="PF00069">
    <property type="entry name" value="Pkinase"/>
    <property type="match status" value="1"/>
</dbReference>
<keyword evidence="6 9" id="KW-0067">ATP-binding</keyword>
<dbReference type="Gene3D" id="3.30.200.20">
    <property type="entry name" value="Phosphorylase Kinase, domain 1"/>
    <property type="match status" value="1"/>
</dbReference>